<keyword evidence="1" id="KW-0472">Membrane</keyword>
<feature type="transmembrane region" description="Helical" evidence="1">
    <location>
        <begin position="146"/>
        <end position="162"/>
    </location>
</feature>
<feature type="transmembrane region" description="Helical" evidence="1">
    <location>
        <begin position="21"/>
        <end position="40"/>
    </location>
</feature>
<dbReference type="EMBL" id="BORC01000001">
    <property type="protein sequence ID" value="GIN60702.1"/>
    <property type="molecule type" value="Genomic_DNA"/>
</dbReference>
<proteinExistence type="predicted"/>
<dbReference type="RefSeq" id="WP_095306579.1">
    <property type="nucleotide sequence ID" value="NZ_BORC01000001.1"/>
</dbReference>
<feature type="transmembrane region" description="Helical" evidence="1">
    <location>
        <begin position="123"/>
        <end position="139"/>
    </location>
</feature>
<keyword evidence="3" id="KW-0645">Protease</keyword>
<keyword evidence="4" id="KW-1185">Reference proteome</keyword>
<feature type="transmembrane region" description="Helical" evidence="1">
    <location>
        <begin position="168"/>
        <end position="186"/>
    </location>
</feature>
<dbReference type="AlphaFoldDB" id="A0A919WF95"/>
<dbReference type="Proteomes" id="UP000682111">
    <property type="component" value="Unassembled WGS sequence"/>
</dbReference>
<dbReference type="GO" id="GO:0004175">
    <property type="term" value="F:endopeptidase activity"/>
    <property type="evidence" value="ECO:0007669"/>
    <property type="project" value="UniProtKB-ARBA"/>
</dbReference>
<sequence length="202" mass="23412">MKNKYTEIVQELSDREITFHLIATQVLLLVIALVIGFFWFDDFSSFWELFIWDDKKIWYVGVGAGLAIVALDLLLMKMLPPSYYDDGGLNKRMFENRTVWQIAGIAAMVAVSEEILFRGVLQTHIGLVVTSVLFALIHYRYLFNKFLFVNILLLSFLIGYIYMVTENLLVTIVLHFIVDFLLGLAVRYDKQPPHEQEGKIHE</sequence>
<evidence type="ECO:0000313" key="4">
    <source>
        <dbReference type="Proteomes" id="UP000682111"/>
    </source>
</evidence>
<comment type="caution">
    <text evidence="3">The sequence shown here is derived from an EMBL/GenBank/DDBJ whole genome shotgun (WGS) entry which is preliminary data.</text>
</comment>
<dbReference type="OrthoDB" id="1523022at2"/>
<feature type="domain" description="CAAX prenyl protease 2/Lysostaphin resistance protein A-like" evidence="2">
    <location>
        <begin position="98"/>
        <end position="181"/>
    </location>
</feature>
<dbReference type="InterPro" id="IPR003675">
    <property type="entry name" value="Rce1/LyrA-like_dom"/>
</dbReference>
<keyword evidence="3" id="KW-0378">Hydrolase</keyword>
<gene>
    <name evidence="3" type="ORF">J27TS8_06950</name>
</gene>
<keyword evidence="1" id="KW-1133">Transmembrane helix</keyword>
<keyword evidence="1" id="KW-0812">Transmembrane</keyword>
<accession>A0A919WF95</accession>
<evidence type="ECO:0000256" key="1">
    <source>
        <dbReference type="SAM" id="Phobius"/>
    </source>
</evidence>
<organism evidence="3 4">
    <name type="scientific">Robertmurraya siralis</name>
    <dbReference type="NCBI Taxonomy" id="77777"/>
    <lineage>
        <taxon>Bacteria</taxon>
        <taxon>Bacillati</taxon>
        <taxon>Bacillota</taxon>
        <taxon>Bacilli</taxon>
        <taxon>Bacillales</taxon>
        <taxon>Bacillaceae</taxon>
        <taxon>Robertmurraya</taxon>
    </lineage>
</organism>
<protein>
    <submittedName>
        <fullName evidence="3">CAAX amino protease</fullName>
    </submittedName>
</protein>
<evidence type="ECO:0000313" key="3">
    <source>
        <dbReference type="EMBL" id="GIN60702.1"/>
    </source>
</evidence>
<dbReference type="GO" id="GO:0006508">
    <property type="term" value="P:proteolysis"/>
    <property type="evidence" value="ECO:0007669"/>
    <property type="project" value="UniProtKB-KW"/>
</dbReference>
<feature type="transmembrane region" description="Helical" evidence="1">
    <location>
        <begin position="60"/>
        <end position="79"/>
    </location>
</feature>
<feature type="transmembrane region" description="Helical" evidence="1">
    <location>
        <begin position="99"/>
        <end position="117"/>
    </location>
</feature>
<reference evidence="3" key="1">
    <citation type="submission" date="2021-03" db="EMBL/GenBank/DDBJ databases">
        <title>Antimicrobial resistance genes in bacteria isolated from Japanese honey, and their potential for conferring macrolide and lincosamide resistance in the American foulbrood pathogen Paenibacillus larvae.</title>
        <authorList>
            <person name="Okamoto M."/>
            <person name="Kumagai M."/>
            <person name="Kanamori H."/>
            <person name="Takamatsu D."/>
        </authorList>
    </citation>
    <scope>NUCLEOTIDE SEQUENCE</scope>
    <source>
        <strain evidence="3">J27TS8</strain>
    </source>
</reference>
<name>A0A919WF95_9BACI</name>
<dbReference type="Pfam" id="PF02517">
    <property type="entry name" value="Rce1-like"/>
    <property type="match status" value="1"/>
</dbReference>
<dbReference type="GO" id="GO:0080120">
    <property type="term" value="P:CAAX-box protein maturation"/>
    <property type="evidence" value="ECO:0007669"/>
    <property type="project" value="UniProtKB-ARBA"/>
</dbReference>
<evidence type="ECO:0000259" key="2">
    <source>
        <dbReference type="Pfam" id="PF02517"/>
    </source>
</evidence>